<feature type="transmembrane region" description="Helical" evidence="7">
    <location>
        <begin position="298"/>
        <end position="318"/>
    </location>
</feature>
<proteinExistence type="inferred from homology"/>
<comment type="subcellular location">
    <subcellularLocation>
        <location evidence="1 7">Cell membrane</location>
        <topology evidence="1 7">Multi-pass membrane protein</topology>
    </subcellularLocation>
</comment>
<feature type="transmembrane region" description="Helical" evidence="7">
    <location>
        <begin position="160"/>
        <end position="181"/>
    </location>
</feature>
<comment type="caution">
    <text evidence="9">The sequence shown here is derived from an EMBL/GenBank/DDBJ whole genome shotgun (WGS) entry which is preliminary data.</text>
</comment>
<dbReference type="PATRIC" id="fig|1227493.4.peg.547"/>
<dbReference type="Proteomes" id="UP000011519">
    <property type="component" value="Unassembled WGS sequence"/>
</dbReference>
<evidence type="ECO:0000256" key="7">
    <source>
        <dbReference type="RuleBase" id="RU363032"/>
    </source>
</evidence>
<dbReference type="InterPro" id="IPR035906">
    <property type="entry name" value="MetI-like_sf"/>
</dbReference>
<keyword evidence="6 7" id="KW-0472">Membrane</keyword>
<evidence type="ECO:0000313" key="9">
    <source>
        <dbReference type="EMBL" id="ELY94646.1"/>
    </source>
</evidence>
<keyword evidence="5 7" id="KW-1133">Transmembrane helix</keyword>
<dbReference type="GO" id="GO:0055085">
    <property type="term" value="P:transmembrane transport"/>
    <property type="evidence" value="ECO:0007669"/>
    <property type="project" value="InterPro"/>
</dbReference>
<organism evidence="9 10">
    <name type="scientific">Natrialba hulunbeirensis JCM 10989</name>
    <dbReference type="NCBI Taxonomy" id="1227493"/>
    <lineage>
        <taxon>Archaea</taxon>
        <taxon>Methanobacteriati</taxon>
        <taxon>Methanobacteriota</taxon>
        <taxon>Stenosarchaea group</taxon>
        <taxon>Halobacteria</taxon>
        <taxon>Halobacteriales</taxon>
        <taxon>Natrialbaceae</taxon>
        <taxon>Natrialba</taxon>
    </lineage>
</organism>
<dbReference type="PROSITE" id="PS50928">
    <property type="entry name" value="ABC_TM1"/>
    <property type="match status" value="1"/>
</dbReference>
<keyword evidence="4 7" id="KW-0812">Transmembrane</keyword>
<dbReference type="AlphaFoldDB" id="M0A8F3"/>
<evidence type="ECO:0000256" key="1">
    <source>
        <dbReference type="ARBA" id="ARBA00004651"/>
    </source>
</evidence>
<sequence length="337" mass="35652">MSTERGRIQISGFDTDGIEDQDSLDAWSESEADELESRWRKIVSSIVRDRLALGGFAVVAVMSLAALLSQPISVGGFTIQPFSIVPYDPTQTGVGARYAAPSLSHPMGTDRLGRDLFSRVVTGGRYSISIGLIVTALAATFGVIYGSISGYFGGRVDEVLMRILDVVFAFPGLVLALILVALFGGGFWPLVGAFALVGWATYARIIRGEILKVKQNEYVMAAKALGARDRSVIFRHVIPNAIAPVIVQATLSIGTVVIGVAALGFLGLGFDPGTPEWGTILDAESDTLATGAGGTWDWWATVFPGLMIFLFVMSMNIIGDAVNDALDAQVDDIGGGG</sequence>
<dbReference type="EMBL" id="AOIM01000010">
    <property type="protein sequence ID" value="ELY94646.1"/>
    <property type="molecule type" value="Genomic_DNA"/>
</dbReference>
<name>M0A8F3_9EURY</name>
<dbReference type="RefSeq" id="WP_006651836.1">
    <property type="nucleotide sequence ID" value="NZ_AOIM01000010.1"/>
</dbReference>
<evidence type="ECO:0000259" key="8">
    <source>
        <dbReference type="PROSITE" id="PS50928"/>
    </source>
</evidence>
<evidence type="ECO:0000256" key="3">
    <source>
        <dbReference type="ARBA" id="ARBA00022475"/>
    </source>
</evidence>
<accession>M0A8F3</accession>
<keyword evidence="2 7" id="KW-0813">Transport</keyword>
<dbReference type="Gene3D" id="1.10.3720.10">
    <property type="entry name" value="MetI-like"/>
    <property type="match status" value="1"/>
</dbReference>
<dbReference type="STRING" id="1227493.C483_02905"/>
<evidence type="ECO:0000256" key="4">
    <source>
        <dbReference type="ARBA" id="ARBA00022692"/>
    </source>
</evidence>
<dbReference type="SUPFAM" id="SSF161098">
    <property type="entry name" value="MetI-like"/>
    <property type="match status" value="1"/>
</dbReference>
<keyword evidence="10" id="KW-1185">Reference proteome</keyword>
<dbReference type="Pfam" id="PF00528">
    <property type="entry name" value="BPD_transp_1"/>
    <property type="match status" value="1"/>
</dbReference>
<evidence type="ECO:0000256" key="6">
    <source>
        <dbReference type="ARBA" id="ARBA00023136"/>
    </source>
</evidence>
<keyword evidence="3" id="KW-1003">Cell membrane</keyword>
<dbReference type="CDD" id="cd06261">
    <property type="entry name" value="TM_PBP2"/>
    <property type="match status" value="1"/>
</dbReference>
<feature type="transmembrane region" description="Helical" evidence="7">
    <location>
        <begin position="187"/>
        <end position="206"/>
    </location>
</feature>
<gene>
    <name evidence="9" type="ORF">C483_02905</name>
</gene>
<feature type="transmembrane region" description="Helical" evidence="7">
    <location>
        <begin position="245"/>
        <end position="268"/>
    </location>
</feature>
<dbReference type="OrthoDB" id="312811at2157"/>
<feature type="domain" description="ABC transmembrane type-1" evidence="8">
    <location>
        <begin position="128"/>
        <end position="319"/>
    </location>
</feature>
<evidence type="ECO:0000256" key="5">
    <source>
        <dbReference type="ARBA" id="ARBA00022989"/>
    </source>
</evidence>
<evidence type="ECO:0000256" key="2">
    <source>
        <dbReference type="ARBA" id="ARBA00022448"/>
    </source>
</evidence>
<dbReference type="PANTHER" id="PTHR43386">
    <property type="entry name" value="OLIGOPEPTIDE TRANSPORT SYSTEM PERMEASE PROTEIN APPC"/>
    <property type="match status" value="1"/>
</dbReference>
<dbReference type="InterPro" id="IPR000515">
    <property type="entry name" value="MetI-like"/>
</dbReference>
<comment type="similarity">
    <text evidence="7">Belongs to the binding-protein-dependent transport system permease family.</text>
</comment>
<feature type="transmembrane region" description="Helical" evidence="7">
    <location>
        <begin position="51"/>
        <end position="72"/>
    </location>
</feature>
<dbReference type="GO" id="GO:0005886">
    <property type="term" value="C:plasma membrane"/>
    <property type="evidence" value="ECO:0007669"/>
    <property type="project" value="UniProtKB-SubCell"/>
</dbReference>
<reference evidence="9 10" key="1">
    <citation type="journal article" date="2014" name="PLoS Genet.">
        <title>Phylogenetically driven sequencing of extremely halophilic archaea reveals strategies for static and dynamic osmo-response.</title>
        <authorList>
            <person name="Becker E.A."/>
            <person name="Seitzer P.M."/>
            <person name="Tritt A."/>
            <person name="Larsen D."/>
            <person name="Krusor M."/>
            <person name="Yao A.I."/>
            <person name="Wu D."/>
            <person name="Madern D."/>
            <person name="Eisen J.A."/>
            <person name="Darling A.E."/>
            <person name="Facciotti M.T."/>
        </authorList>
    </citation>
    <scope>NUCLEOTIDE SEQUENCE [LARGE SCALE GENOMIC DNA]</scope>
    <source>
        <strain evidence="9 10">JCM 10989</strain>
    </source>
</reference>
<feature type="transmembrane region" description="Helical" evidence="7">
    <location>
        <begin position="126"/>
        <end position="148"/>
    </location>
</feature>
<dbReference type="PANTHER" id="PTHR43386:SF1">
    <property type="entry name" value="D,D-DIPEPTIDE TRANSPORT SYSTEM PERMEASE PROTEIN DDPC-RELATED"/>
    <property type="match status" value="1"/>
</dbReference>
<protein>
    <submittedName>
        <fullName evidence="9">Binding-protein-dependent transport system inner membrane protein</fullName>
    </submittedName>
</protein>
<dbReference type="InterPro" id="IPR050366">
    <property type="entry name" value="BP-dependent_transpt_permease"/>
</dbReference>
<evidence type="ECO:0000313" key="10">
    <source>
        <dbReference type="Proteomes" id="UP000011519"/>
    </source>
</evidence>